<dbReference type="Proteomes" id="UP000199028">
    <property type="component" value="Unassembled WGS sequence"/>
</dbReference>
<keyword evidence="1" id="KW-0812">Transmembrane</keyword>
<protein>
    <recommendedName>
        <fullName evidence="4">DUF624 domain-containing protein</fullName>
    </recommendedName>
</protein>
<evidence type="ECO:0008006" key="4">
    <source>
        <dbReference type="Google" id="ProtNLM"/>
    </source>
</evidence>
<keyword evidence="1" id="KW-0472">Membrane</keyword>
<feature type="transmembrane region" description="Helical" evidence="1">
    <location>
        <begin position="141"/>
        <end position="174"/>
    </location>
</feature>
<reference evidence="3" key="1">
    <citation type="submission" date="2016-10" db="EMBL/GenBank/DDBJ databases">
        <authorList>
            <person name="Varghese N."/>
            <person name="Submissions S."/>
        </authorList>
    </citation>
    <scope>NUCLEOTIDE SEQUENCE [LARGE SCALE GENOMIC DNA]</scope>
    <source>
        <strain evidence="3">CGMCC 4.578</strain>
    </source>
</reference>
<accession>A0A1H9XWD3</accession>
<dbReference type="RefSeq" id="WP_090072776.1">
    <property type="nucleotide sequence ID" value="NZ_FOFT01000020.1"/>
</dbReference>
<organism evidence="2 3">
    <name type="scientific">Lentzea flaviverrucosa</name>
    <dbReference type="NCBI Taxonomy" id="200379"/>
    <lineage>
        <taxon>Bacteria</taxon>
        <taxon>Bacillati</taxon>
        <taxon>Actinomycetota</taxon>
        <taxon>Actinomycetes</taxon>
        <taxon>Pseudonocardiales</taxon>
        <taxon>Pseudonocardiaceae</taxon>
        <taxon>Lentzea</taxon>
    </lineage>
</organism>
<proteinExistence type="predicted"/>
<sequence>MSAAVRSLSLAAEVLLVGVLVCLSALPVLTSLAAATAGAVLVRELVREGRTPAVRRYFDLLGEGMRDPVAVLAPLVFLAVAVLDVIALLGGLPGSRVIGPIIGFLLAGVLVVLLRTAARWRTGDRWAAMLAVPKVDLPGDLALLGAVVVAVLVVAQAPAFVVVVPGLLLFAAVAVEHR</sequence>
<evidence type="ECO:0000256" key="1">
    <source>
        <dbReference type="SAM" id="Phobius"/>
    </source>
</evidence>
<dbReference type="AlphaFoldDB" id="A0A1H9XWD3"/>
<dbReference type="EMBL" id="FOFT01000020">
    <property type="protein sequence ID" value="SES50389.1"/>
    <property type="molecule type" value="Genomic_DNA"/>
</dbReference>
<name>A0A1H9XWD3_9PSEU</name>
<feature type="transmembrane region" description="Helical" evidence="1">
    <location>
        <begin position="101"/>
        <end position="121"/>
    </location>
</feature>
<keyword evidence="3" id="KW-1185">Reference proteome</keyword>
<evidence type="ECO:0000313" key="3">
    <source>
        <dbReference type="Proteomes" id="UP000199028"/>
    </source>
</evidence>
<feature type="transmembrane region" description="Helical" evidence="1">
    <location>
        <begin position="69"/>
        <end position="89"/>
    </location>
</feature>
<evidence type="ECO:0000313" key="2">
    <source>
        <dbReference type="EMBL" id="SES50389.1"/>
    </source>
</evidence>
<keyword evidence="1" id="KW-1133">Transmembrane helix</keyword>
<gene>
    <name evidence="2" type="ORF">SAMN05216195_12020</name>
</gene>